<proteinExistence type="predicted"/>
<protein>
    <submittedName>
        <fullName evidence="2">Methyltransferase, FkbM family</fullName>
    </submittedName>
</protein>
<dbReference type="Proteomes" id="UP000199048">
    <property type="component" value="Unassembled WGS sequence"/>
</dbReference>
<sequence>MSFKTLLLSGMAVIGNKLFNSLAVQKILFNAIRLNRREVQHLVSNPDAAFLAYCLARRTRSKSQILQDLWVCFELGEKTNGYFVEFGATNGSKNSNTWLLEKTLGWKGILAEPNPIWHAALAAERSAAIEHRCVSSRSHETVTFLATNDTDPELSGIARHADADHFAETRSRGQRIEIETISLDDLLDAYSAPNCIDYLSIDTEGSELDILSAYSFSRTFNVISVENNPKNEAAIDELLALKGYVRVFRQFSQWDSWYVSGSLRAGLEVVVAAPDA</sequence>
<keyword evidence="2" id="KW-0808">Transferase</keyword>
<reference evidence="3" key="1">
    <citation type="submission" date="2016-10" db="EMBL/GenBank/DDBJ databases">
        <authorList>
            <person name="Varghese N."/>
            <person name="Submissions S."/>
        </authorList>
    </citation>
    <scope>NUCLEOTIDE SEQUENCE [LARGE SCALE GENOMIC DNA]</scope>
    <source>
        <strain evidence="3">BL36</strain>
    </source>
</reference>
<dbReference type="SUPFAM" id="SSF53335">
    <property type="entry name" value="S-adenosyl-L-methionine-dependent methyltransferases"/>
    <property type="match status" value="1"/>
</dbReference>
<dbReference type="NCBIfam" id="TIGR01444">
    <property type="entry name" value="fkbM_fam"/>
    <property type="match status" value="1"/>
</dbReference>
<dbReference type="GO" id="GO:0032259">
    <property type="term" value="P:methylation"/>
    <property type="evidence" value="ECO:0007669"/>
    <property type="project" value="UniProtKB-KW"/>
</dbReference>
<feature type="domain" description="Methyltransferase FkbM" evidence="1">
    <location>
        <begin position="87"/>
        <end position="244"/>
    </location>
</feature>
<dbReference type="GO" id="GO:0016197">
    <property type="term" value="P:endosomal transport"/>
    <property type="evidence" value="ECO:0007669"/>
    <property type="project" value="TreeGrafter"/>
</dbReference>
<accession>A0A1I4I937</accession>
<dbReference type="GO" id="GO:0005737">
    <property type="term" value="C:cytoplasm"/>
    <property type="evidence" value="ECO:0007669"/>
    <property type="project" value="GOC"/>
</dbReference>
<dbReference type="PANTHER" id="PTHR34009">
    <property type="entry name" value="PROTEIN STAR"/>
    <property type="match status" value="1"/>
</dbReference>
<dbReference type="STRING" id="582667.SAMN05192568_10067"/>
<evidence type="ECO:0000259" key="1">
    <source>
        <dbReference type="Pfam" id="PF05050"/>
    </source>
</evidence>
<evidence type="ECO:0000313" key="2">
    <source>
        <dbReference type="EMBL" id="SFL50892.1"/>
    </source>
</evidence>
<dbReference type="InterPro" id="IPR053202">
    <property type="entry name" value="EGF_Rcpt_Signaling_Reg"/>
</dbReference>
<dbReference type="GO" id="GO:0008168">
    <property type="term" value="F:methyltransferase activity"/>
    <property type="evidence" value="ECO:0007669"/>
    <property type="project" value="UniProtKB-KW"/>
</dbReference>
<dbReference type="EMBL" id="FOTK01000006">
    <property type="protein sequence ID" value="SFL50892.1"/>
    <property type="molecule type" value="Genomic_DNA"/>
</dbReference>
<keyword evidence="3" id="KW-1185">Reference proteome</keyword>
<dbReference type="Pfam" id="PF05050">
    <property type="entry name" value="Methyltransf_21"/>
    <property type="match status" value="1"/>
</dbReference>
<keyword evidence="2" id="KW-0489">Methyltransferase</keyword>
<dbReference type="Gene3D" id="3.40.50.150">
    <property type="entry name" value="Vaccinia Virus protein VP39"/>
    <property type="match status" value="1"/>
</dbReference>
<dbReference type="InterPro" id="IPR029063">
    <property type="entry name" value="SAM-dependent_MTases_sf"/>
</dbReference>
<name>A0A1I4I937_9HYPH</name>
<gene>
    <name evidence="2" type="ORF">SAMN05192568_10067</name>
</gene>
<dbReference type="RefSeq" id="WP_092038748.1">
    <property type="nucleotide sequence ID" value="NZ_FOTK01000006.1"/>
</dbReference>
<dbReference type="GO" id="GO:0005886">
    <property type="term" value="C:plasma membrane"/>
    <property type="evidence" value="ECO:0007669"/>
    <property type="project" value="TreeGrafter"/>
</dbReference>
<evidence type="ECO:0000313" key="3">
    <source>
        <dbReference type="Proteomes" id="UP000199048"/>
    </source>
</evidence>
<organism evidence="2 3">
    <name type="scientific">Methylobacterium pseudosasicola</name>
    <dbReference type="NCBI Taxonomy" id="582667"/>
    <lineage>
        <taxon>Bacteria</taxon>
        <taxon>Pseudomonadati</taxon>
        <taxon>Pseudomonadota</taxon>
        <taxon>Alphaproteobacteria</taxon>
        <taxon>Hyphomicrobiales</taxon>
        <taxon>Methylobacteriaceae</taxon>
        <taxon>Methylobacterium</taxon>
    </lineage>
</organism>
<dbReference type="OrthoDB" id="938855at2"/>
<dbReference type="GO" id="GO:0006888">
    <property type="term" value="P:endoplasmic reticulum to Golgi vesicle-mediated transport"/>
    <property type="evidence" value="ECO:0007669"/>
    <property type="project" value="TreeGrafter"/>
</dbReference>
<dbReference type="AlphaFoldDB" id="A0A1I4I937"/>
<dbReference type="PANTHER" id="PTHR34009:SF2">
    <property type="entry name" value="PROTEIN STAR"/>
    <property type="match status" value="1"/>
</dbReference>
<dbReference type="InterPro" id="IPR006342">
    <property type="entry name" value="FkbM_mtfrase"/>
</dbReference>